<protein>
    <submittedName>
        <fullName evidence="1">(northern house mosquito) hypothetical protein</fullName>
    </submittedName>
</protein>
<dbReference type="EMBL" id="HBUE01245724">
    <property type="protein sequence ID" value="CAG6551977.1"/>
    <property type="molecule type" value="Transcribed_RNA"/>
</dbReference>
<name>A0A8D8N4L2_CULPI</name>
<reference evidence="1" key="1">
    <citation type="submission" date="2021-05" db="EMBL/GenBank/DDBJ databases">
        <authorList>
            <person name="Alioto T."/>
            <person name="Alioto T."/>
            <person name="Gomez Garrido J."/>
        </authorList>
    </citation>
    <scope>NUCLEOTIDE SEQUENCE</scope>
</reference>
<dbReference type="AlphaFoldDB" id="A0A8D8N4L2"/>
<accession>A0A8D8N4L2</accession>
<proteinExistence type="predicted"/>
<sequence>MFLRTFAQLVRTKVPEFGCSKSTKRFSWPTSMARCTVDANNLFKHEGMKKKTLRKIRPKSMYLLKHTNTHTAERPLPRPPCCLLSNFEKRKKHAQMQVG</sequence>
<dbReference type="EMBL" id="HBUE01136614">
    <property type="protein sequence ID" value="CAG6498826.1"/>
    <property type="molecule type" value="Transcribed_RNA"/>
</dbReference>
<dbReference type="EMBL" id="HBUE01352825">
    <property type="protein sequence ID" value="CAG6604276.1"/>
    <property type="molecule type" value="Transcribed_RNA"/>
</dbReference>
<evidence type="ECO:0000313" key="1">
    <source>
        <dbReference type="EMBL" id="CAG6551977.1"/>
    </source>
</evidence>
<organism evidence="1">
    <name type="scientific">Culex pipiens</name>
    <name type="common">House mosquito</name>
    <dbReference type="NCBI Taxonomy" id="7175"/>
    <lineage>
        <taxon>Eukaryota</taxon>
        <taxon>Metazoa</taxon>
        <taxon>Ecdysozoa</taxon>
        <taxon>Arthropoda</taxon>
        <taxon>Hexapoda</taxon>
        <taxon>Insecta</taxon>
        <taxon>Pterygota</taxon>
        <taxon>Neoptera</taxon>
        <taxon>Endopterygota</taxon>
        <taxon>Diptera</taxon>
        <taxon>Nematocera</taxon>
        <taxon>Culicoidea</taxon>
        <taxon>Culicidae</taxon>
        <taxon>Culicinae</taxon>
        <taxon>Culicini</taxon>
        <taxon>Culex</taxon>
        <taxon>Culex</taxon>
    </lineage>
</organism>